<dbReference type="GeneID" id="102833865"/>
<dbReference type="Proteomes" id="UP000504623">
    <property type="component" value="Unplaced"/>
</dbReference>
<keyword evidence="2" id="KW-1185">Reference proteome</keyword>
<name>A0A9B0T7A4_CHRAS</name>
<organism evidence="2 3">
    <name type="scientific">Chrysochloris asiatica</name>
    <name type="common">Cape golden mole</name>
    <dbReference type="NCBI Taxonomy" id="185453"/>
    <lineage>
        <taxon>Eukaryota</taxon>
        <taxon>Metazoa</taxon>
        <taxon>Chordata</taxon>
        <taxon>Craniata</taxon>
        <taxon>Vertebrata</taxon>
        <taxon>Euteleostomi</taxon>
        <taxon>Mammalia</taxon>
        <taxon>Eutheria</taxon>
        <taxon>Afrotheria</taxon>
        <taxon>Chrysochloridae</taxon>
        <taxon>Chrysochlorinae</taxon>
        <taxon>Chrysochloris</taxon>
    </lineage>
</organism>
<dbReference type="OrthoDB" id="8905128at2759"/>
<dbReference type="PANTHER" id="PTHR37363">
    <property type="entry name" value="EKC/KEOPS COMPLEX SUBUNIT GON7"/>
    <property type="match status" value="1"/>
</dbReference>
<dbReference type="PANTHER" id="PTHR37363:SF1">
    <property type="entry name" value="EKC_KEOPS COMPLEX SUBUNIT GON7"/>
    <property type="match status" value="1"/>
</dbReference>
<feature type="region of interest" description="Disordered" evidence="1">
    <location>
        <begin position="64"/>
        <end position="98"/>
    </location>
</feature>
<evidence type="ECO:0000256" key="1">
    <source>
        <dbReference type="SAM" id="MobiDB-lite"/>
    </source>
</evidence>
<dbReference type="InterPro" id="IPR027893">
    <property type="entry name" value="GON7_meta"/>
</dbReference>
<accession>A0A9B0T7A4</accession>
<sequence>MELLAEFVGWDGQRHQLRVSCEAPNDADPLQGLLSGVAELRERLSELFGAVEQQEAQDPVAAVAAGGELLNGDAEDAAEDENNPNSDGPSAKRPKPPT</sequence>
<dbReference type="RefSeq" id="XP_006839619.1">
    <property type="nucleotide sequence ID" value="XM_006839556.1"/>
</dbReference>
<protein>
    <submittedName>
        <fullName evidence="3">Uncharacterized protein C14orf142 homolog</fullName>
    </submittedName>
</protein>
<feature type="compositionally biased region" description="Acidic residues" evidence="1">
    <location>
        <begin position="73"/>
        <end position="82"/>
    </location>
</feature>
<dbReference type="GO" id="GO:0000408">
    <property type="term" value="C:EKC/KEOPS complex"/>
    <property type="evidence" value="ECO:0007669"/>
    <property type="project" value="InterPro"/>
</dbReference>
<evidence type="ECO:0000313" key="3">
    <source>
        <dbReference type="RefSeq" id="XP_006839619.1"/>
    </source>
</evidence>
<dbReference type="CTD" id="84520"/>
<evidence type="ECO:0000313" key="2">
    <source>
        <dbReference type="Proteomes" id="UP000504623"/>
    </source>
</evidence>
<dbReference type="Pfam" id="PF15387">
    <property type="entry name" value="DUF4611"/>
    <property type="match status" value="1"/>
</dbReference>
<dbReference type="AlphaFoldDB" id="A0A9B0T7A4"/>
<gene>
    <name evidence="3" type="primary">LOC102833865</name>
</gene>
<proteinExistence type="predicted"/>
<reference evidence="3" key="1">
    <citation type="submission" date="2025-08" db="UniProtKB">
        <authorList>
            <consortium name="RefSeq"/>
        </authorList>
    </citation>
    <scope>IDENTIFICATION</scope>
    <source>
        <tissue evidence="3">Spleen</tissue>
    </source>
</reference>